<gene>
    <name evidence="1" type="ORF">MTR67_043829</name>
</gene>
<organism evidence="1 2">
    <name type="scientific">Solanum verrucosum</name>
    <dbReference type="NCBI Taxonomy" id="315347"/>
    <lineage>
        <taxon>Eukaryota</taxon>
        <taxon>Viridiplantae</taxon>
        <taxon>Streptophyta</taxon>
        <taxon>Embryophyta</taxon>
        <taxon>Tracheophyta</taxon>
        <taxon>Spermatophyta</taxon>
        <taxon>Magnoliopsida</taxon>
        <taxon>eudicotyledons</taxon>
        <taxon>Gunneridae</taxon>
        <taxon>Pentapetalae</taxon>
        <taxon>asterids</taxon>
        <taxon>lamiids</taxon>
        <taxon>Solanales</taxon>
        <taxon>Solanaceae</taxon>
        <taxon>Solanoideae</taxon>
        <taxon>Solaneae</taxon>
        <taxon>Solanum</taxon>
    </lineage>
</organism>
<accession>A0AAF0USC5</accession>
<proteinExistence type="predicted"/>
<reference evidence="1" key="1">
    <citation type="submission" date="2023-08" db="EMBL/GenBank/DDBJ databases">
        <title>A de novo genome assembly of Solanum verrucosum Schlechtendal, a Mexican diploid species geographically isolated from the other diploid A-genome species in potato relatives.</title>
        <authorList>
            <person name="Hosaka K."/>
        </authorList>
    </citation>
    <scope>NUCLEOTIDE SEQUENCE</scope>
    <source>
        <tissue evidence="1">Young leaves</tissue>
    </source>
</reference>
<evidence type="ECO:0000313" key="1">
    <source>
        <dbReference type="EMBL" id="WMV50444.1"/>
    </source>
</evidence>
<dbReference type="EMBL" id="CP133621">
    <property type="protein sequence ID" value="WMV50444.1"/>
    <property type="molecule type" value="Genomic_DNA"/>
</dbReference>
<sequence>MADHPFMYMVDNLERKK</sequence>
<name>A0AAF0USC5_SOLVR</name>
<keyword evidence="2" id="KW-1185">Reference proteome</keyword>
<dbReference type="Proteomes" id="UP001234989">
    <property type="component" value="Chromosome 10"/>
</dbReference>
<dbReference type="AlphaFoldDB" id="A0AAF0USC5"/>
<protein>
    <submittedName>
        <fullName evidence="1">Uncharacterized protein</fullName>
    </submittedName>
</protein>
<evidence type="ECO:0000313" key="2">
    <source>
        <dbReference type="Proteomes" id="UP001234989"/>
    </source>
</evidence>